<dbReference type="STRING" id="3847.K7LM27"/>
<evidence type="ECO:0000256" key="1">
    <source>
        <dbReference type="ARBA" id="ARBA00001964"/>
    </source>
</evidence>
<dbReference type="AlphaFoldDB" id="K7LM27"/>
<name>K7LM27_SOYBN</name>
<dbReference type="OMA" id="CLWEAFE"/>
<sequence length="178" mass="20496">MADDHPYVIPEMDPILRKQIQECNWQIVNIHREFRKPLIVMPAKNLLRNQNKHSDVEEGIRRLVLCSGKVYYELDEQRTKEDAKDVAVYAEVVWCQEEPMNMGGYTYILPRLITSMKAVGRGGYEDVKYAGRAPSAATATGFLKVHLNEQAELVQKAIQREPINFPLLRHSIYIVSPE</sequence>
<dbReference type="InterPro" id="IPR042179">
    <property type="entry name" value="KGD_C_sf"/>
</dbReference>
<feature type="domain" description="2-oxoglutarate dehydrogenase E1 component/KDG C-terminal" evidence="5">
    <location>
        <begin position="90"/>
        <end position="157"/>
    </location>
</feature>
<evidence type="ECO:0000313" key="8">
    <source>
        <dbReference type="Proteomes" id="UP000008827"/>
    </source>
</evidence>
<feature type="domain" description="2-oxoglutarate dehydrogenase E1 component/KDG C-terminal" evidence="5">
    <location>
        <begin position="46"/>
        <end position="88"/>
    </location>
</feature>
<gene>
    <name evidence="6" type="ORF">GLYMA_10G290100</name>
</gene>
<evidence type="ECO:0000256" key="4">
    <source>
        <dbReference type="ARBA" id="ARBA00023052"/>
    </source>
</evidence>
<evidence type="ECO:0000256" key="3">
    <source>
        <dbReference type="ARBA" id="ARBA00023002"/>
    </source>
</evidence>
<keyword evidence="4" id="KW-0786">Thiamine pyrophosphate</keyword>
<dbReference type="Gene3D" id="3.40.50.11610">
    <property type="entry name" value="Multifunctional 2-oxoglutarate metabolism enzyme, C-terminal domain"/>
    <property type="match status" value="2"/>
</dbReference>
<reference evidence="6 7" key="1">
    <citation type="journal article" date="2010" name="Nature">
        <title>Genome sequence of the palaeopolyploid soybean.</title>
        <authorList>
            <person name="Schmutz J."/>
            <person name="Cannon S.B."/>
            <person name="Schlueter J."/>
            <person name="Ma J."/>
            <person name="Mitros T."/>
            <person name="Nelson W."/>
            <person name="Hyten D.L."/>
            <person name="Song Q."/>
            <person name="Thelen J.J."/>
            <person name="Cheng J."/>
            <person name="Xu D."/>
            <person name="Hellsten U."/>
            <person name="May G.D."/>
            <person name="Yu Y."/>
            <person name="Sakurai T."/>
            <person name="Umezawa T."/>
            <person name="Bhattacharyya M.K."/>
            <person name="Sandhu D."/>
            <person name="Valliyodan B."/>
            <person name="Lindquist E."/>
            <person name="Peto M."/>
            <person name="Grant D."/>
            <person name="Shu S."/>
            <person name="Goodstein D."/>
            <person name="Barry K."/>
            <person name="Futrell-Griggs M."/>
            <person name="Abernathy B."/>
            <person name="Du J."/>
            <person name="Tian Z."/>
            <person name="Zhu L."/>
            <person name="Gill N."/>
            <person name="Joshi T."/>
            <person name="Libault M."/>
            <person name="Sethuraman A."/>
            <person name="Zhang X.-C."/>
            <person name="Shinozaki K."/>
            <person name="Nguyen H.T."/>
            <person name="Wing R.A."/>
            <person name="Cregan P."/>
            <person name="Specht J."/>
            <person name="Grimwood J."/>
            <person name="Rokhsar D."/>
            <person name="Stacey G."/>
            <person name="Shoemaker R.C."/>
            <person name="Jackson S.A."/>
        </authorList>
    </citation>
    <scope>NUCLEOTIDE SEQUENCE</scope>
    <source>
        <strain evidence="7">cv. Williams 82</strain>
        <tissue evidence="6">Callus</tissue>
    </source>
</reference>
<evidence type="ECO:0000256" key="2">
    <source>
        <dbReference type="ARBA" id="ARBA00006936"/>
    </source>
</evidence>
<dbReference type="InterPro" id="IPR011603">
    <property type="entry name" value="2oxoglutarate_DH_E1"/>
</dbReference>
<evidence type="ECO:0000313" key="6">
    <source>
        <dbReference type="EMBL" id="KRH36194.1"/>
    </source>
</evidence>
<dbReference type="EMBL" id="CM000843">
    <property type="protein sequence ID" value="KRH36194.1"/>
    <property type="molecule type" value="Genomic_DNA"/>
</dbReference>
<dbReference type="GO" id="GO:0016624">
    <property type="term" value="F:oxidoreductase activity, acting on the aldehyde or oxo group of donors, disulfide as acceptor"/>
    <property type="evidence" value="ECO:0007669"/>
    <property type="project" value="InterPro"/>
</dbReference>
<reference evidence="7" key="2">
    <citation type="submission" date="2018-02" db="UniProtKB">
        <authorList>
            <consortium name="EnsemblPlants"/>
        </authorList>
    </citation>
    <scope>IDENTIFICATION</scope>
    <source>
        <strain evidence="7">Williams 82</strain>
    </source>
</reference>
<dbReference type="Pfam" id="PF16870">
    <property type="entry name" value="OxoGdeHyase_C"/>
    <property type="match status" value="2"/>
</dbReference>
<keyword evidence="8" id="KW-1185">Reference proteome</keyword>
<dbReference type="InParanoid" id="K7LM27"/>
<protein>
    <recommendedName>
        <fullName evidence="5">2-oxoglutarate dehydrogenase E1 component/KDG C-terminal domain-containing protein</fullName>
    </recommendedName>
</protein>
<evidence type="ECO:0000259" key="5">
    <source>
        <dbReference type="Pfam" id="PF16870"/>
    </source>
</evidence>
<dbReference type="PANTHER" id="PTHR23152:SF4">
    <property type="entry name" value="2-OXOADIPATE DEHYDROGENASE COMPLEX COMPONENT E1"/>
    <property type="match status" value="1"/>
</dbReference>
<dbReference type="eggNOG" id="KOG0450">
    <property type="taxonomic scope" value="Eukaryota"/>
</dbReference>
<comment type="cofactor">
    <cofactor evidence="1">
        <name>thiamine diphosphate</name>
        <dbReference type="ChEBI" id="CHEBI:58937"/>
    </cofactor>
</comment>
<dbReference type="GO" id="GO:0030976">
    <property type="term" value="F:thiamine pyrophosphate binding"/>
    <property type="evidence" value="ECO:0007669"/>
    <property type="project" value="InterPro"/>
</dbReference>
<reference evidence="6" key="3">
    <citation type="submission" date="2018-07" db="EMBL/GenBank/DDBJ databases">
        <title>WGS assembly of Glycine max.</title>
        <authorList>
            <person name="Schmutz J."/>
            <person name="Cannon S."/>
            <person name="Schlueter J."/>
            <person name="Ma J."/>
            <person name="Mitros T."/>
            <person name="Nelson W."/>
            <person name="Hyten D."/>
            <person name="Song Q."/>
            <person name="Thelen J."/>
            <person name="Cheng J."/>
            <person name="Xu D."/>
            <person name="Hellsten U."/>
            <person name="May G."/>
            <person name="Yu Y."/>
            <person name="Sakurai T."/>
            <person name="Umezawa T."/>
            <person name="Bhattacharyya M."/>
            <person name="Sandhu D."/>
            <person name="Valliyodan B."/>
            <person name="Lindquist E."/>
            <person name="Peto M."/>
            <person name="Grant D."/>
            <person name="Shu S."/>
            <person name="Goodstein D."/>
            <person name="Barry K."/>
            <person name="Futrell-Griggs M."/>
            <person name="Abernathy B."/>
            <person name="Du J."/>
            <person name="Tian Z."/>
            <person name="Zhu L."/>
            <person name="Gill N."/>
            <person name="Joshi T."/>
            <person name="Libault M."/>
            <person name="Sethuraman A."/>
            <person name="Zhang X."/>
            <person name="Shinozaki K."/>
            <person name="Nguyen H."/>
            <person name="Wing R."/>
            <person name="Cregan P."/>
            <person name="Specht J."/>
            <person name="Grimwood J."/>
            <person name="Rokhsar D."/>
            <person name="Stacey G."/>
            <person name="Shoemaker R."/>
            <person name="Jackson S."/>
        </authorList>
    </citation>
    <scope>NUCLEOTIDE SEQUENCE</scope>
    <source>
        <tissue evidence="6">Callus</tissue>
    </source>
</reference>
<evidence type="ECO:0000313" key="7">
    <source>
        <dbReference type="EnsemblPlants" id="KRH36194"/>
    </source>
</evidence>
<dbReference type="Gramene" id="KRH36194">
    <property type="protein sequence ID" value="KRH36194"/>
    <property type="gene ID" value="GLYMA_10G290100"/>
</dbReference>
<dbReference type="EnsemblPlants" id="KRH36194">
    <property type="protein sequence ID" value="KRH36194"/>
    <property type="gene ID" value="GLYMA_10G290100"/>
</dbReference>
<keyword evidence="3" id="KW-0560">Oxidoreductase</keyword>
<accession>K7LM27</accession>
<dbReference type="PANTHER" id="PTHR23152">
    <property type="entry name" value="2-OXOGLUTARATE DEHYDROGENASE"/>
    <property type="match status" value="1"/>
</dbReference>
<comment type="similarity">
    <text evidence="2">Belongs to the alpha-ketoglutarate dehydrogenase family.</text>
</comment>
<dbReference type="InterPro" id="IPR031717">
    <property type="entry name" value="ODO-1/KGD_C"/>
</dbReference>
<dbReference type="PaxDb" id="3847-GLYMA10G43610.2"/>
<dbReference type="Proteomes" id="UP000008827">
    <property type="component" value="Chromosome 10"/>
</dbReference>
<proteinExistence type="inferred from homology"/>
<dbReference type="SMR" id="K7LM27"/>
<organism evidence="6">
    <name type="scientific">Glycine max</name>
    <name type="common">Soybean</name>
    <name type="synonym">Glycine hispida</name>
    <dbReference type="NCBI Taxonomy" id="3847"/>
    <lineage>
        <taxon>Eukaryota</taxon>
        <taxon>Viridiplantae</taxon>
        <taxon>Streptophyta</taxon>
        <taxon>Embryophyta</taxon>
        <taxon>Tracheophyta</taxon>
        <taxon>Spermatophyta</taxon>
        <taxon>Magnoliopsida</taxon>
        <taxon>eudicotyledons</taxon>
        <taxon>Gunneridae</taxon>
        <taxon>Pentapetalae</taxon>
        <taxon>rosids</taxon>
        <taxon>fabids</taxon>
        <taxon>Fabales</taxon>
        <taxon>Fabaceae</taxon>
        <taxon>Papilionoideae</taxon>
        <taxon>50 kb inversion clade</taxon>
        <taxon>NPAAA clade</taxon>
        <taxon>indigoferoid/millettioid clade</taxon>
        <taxon>Phaseoleae</taxon>
        <taxon>Glycine</taxon>
        <taxon>Glycine subgen. Soja</taxon>
    </lineage>
</organism>
<dbReference type="HOGENOM" id="CLU_1513160_0_0_1"/>